<dbReference type="Gene3D" id="3.30.1370.160">
    <property type="match status" value="1"/>
</dbReference>
<evidence type="ECO:0000313" key="3">
    <source>
        <dbReference type="EMBL" id="PNU00792.1"/>
    </source>
</evidence>
<comment type="caution">
    <text evidence="3">The sequence shown here is derived from an EMBL/GenBank/DDBJ whole genome shotgun (WGS) entry which is preliminary data.</text>
</comment>
<dbReference type="PROSITE" id="PS50889">
    <property type="entry name" value="S4"/>
    <property type="match status" value="1"/>
</dbReference>
<dbReference type="SMART" id="SM00363">
    <property type="entry name" value="S4"/>
    <property type="match status" value="1"/>
</dbReference>
<evidence type="ECO:0000313" key="4">
    <source>
        <dbReference type="Proteomes" id="UP000236151"/>
    </source>
</evidence>
<dbReference type="RefSeq" id="WP_103080627.1">
    <property type="nucleotide sequence ID" value="NZ_CP021850.1"/>
</dbReference>
<proteinExistence type="predicted"/>
<dbReference type="CDD" id="cd00165">
    <property type="entry name" value="S4"/>
    <property type="match status" value="1"/>
</dbReference>
<dbReference type="Pfam" id="PF17774">
    <property type="entry name" value="YlmH_RBD"/>
    <property type="match status" value="1"/>
</dbReference>
<dbReference type="GO" id="GO:0003723">
    <property type="term" value="F:RNA binding"/>
    <property type="evidence" value="ECO:0007669"/>
    <property type="project" value="UniProtKB-KW"/>
</dbReference>
<keyword evidence="4" id="KW-1185">Reference proteome</keyword>
<dbReference type="InterPro" id="IPR036986">
    <property type="entry name" value="S4_RNA-bd_sf"/>
</dbReference>
<dbReference type="KEGG" id="cthd:CDO33_06895"/>
<dbReference type="Gene3D" id="3.30.70.330">
    <property type="match status" value="1"/>
</dbReference>
<dbReference type="PANTHER" id="PTHR13633:SF3">
    <property type="entry name" value="MITOCHONDRIAL TRANSCRIPTION RESCUE FACTOR 1"/>
    <property type="match status" value="1"/>
</dbReference>
<sequence length="263" mass="29586">MTNRERILQKATNIEDKLLLSRILDRASKAEEICDFVWTDFLDPHQRNVAEKALTAMRDVDYAFSGGYDDAERVVIVFNPNFMSFEDLDPGRIFKVIDVSVKGKETLSHRDYLGSLMGLGIKREKIGDILVREGSCSIITLSDIAEYIKYNLTKVGNSRVETEISEIEDLRLPERKVKEIRTTVASLRLDCITGAGYGISRTKASDLIKAEKVNVNWELETSLTRQLKAGDTISVRGKGRVVVEEIGCPTKKGRIGVLLKKFI</sequence>
<gene>
    <name evidence="3" type="ORF">CDQ84_04885</name>
</gene>
<name>A0A2K2FPU0_9CLOT</name>
<feature type="domain" description="RNA-binding S4" evidence="2">
    <location>
        <begin position="187"/>
        <end position="247"/>
    </location>
</feature>
<dbReference type="Proteomes" id="UP000236151">
    <property type="component" value="Unassembled WGS sequence"/>
</dbReference>
<dbReference type="OrthoDB" id="9812787at2"/>
<dbReference type="InterPro" id="IPR040591">
    <property type="entry name" value="RqcP2_RBD"/>
</dbReference>
<evidence type="ECO:0000259" key="2">
    <source>
        <dbReference type="SMART" id="SM00363"/>
    </source>
</evidence>
<protein>
    <submittedName>
        <fullName evidence="3">RNA-binding protein</fullName>
    </submittedName>
</protein>
<accession>A0A2K2FPU0</accession>
<dbReference type="InterPro" id="IPR012677">
    <property type="entry name" value="Nucleotide-bd_a/b_plait_sf"/>
</dbReference>
<keyword evidence="1" id="KW-0694">RNA-binding</keyword>
<dbReference type="InterPro" id="IPR002942">
    <property type="entry name" value="S4_RNA-bd"/>
</dbReference>
<dbReference type="AlphaFoldDB" id="A0A2K2FPU0"/>
<dbReference type="SUPFAM" id="SSF55174">
    <property type="entry name" value="Alpha-L RNA-binding motif"/>
    <property type="match status" value="1"/>
</dbReference>
<organism evidence="3 4">
    <name type="scientific">Clostridium thermosuccinogenes</name>
    <dbReference type="NCBI Taxonomy" id="84032"/>
    <lineage>
        <taxon>Bacteria</taxon>
        <taxon>Bacillati</taxon>
        <taxon>Bacillota</taxon>
        <taxon>Clostridia</taxon>
        <taxon>Eubacteriales</taxon>
        <taxon>Clostridiaceae</taxon>
        <taxon>Clostridium</taxon>
    </lineage>
</organism>
<reference evidence="3 4" key="1">
    <citation type="submission" date="2017-06" db="EMBL/GenBank/DDBJ databases">
        <title>Investigating the central metabolism of Clostridium thermosuccinogenes.</title>
        <authorList>
            <person name="Koendjbiharie J.G."/>
            <person name="van Kranenburg R."/>
        </authorList>
    </citation>
    <scope>NUCLEOTIDE SEQUENCE [LARGE SCALE GENOMIC DNA]</scope>
    <source>
        <strain evidence="3 4">DSM 5806</strain>
    </source>
</reference>
<dbReference type="PANTHER" id="PTHR13633">
    <property type="entry name" value="MITOCHONDRIAL TRANSCRIPTION RESCUE FACTOR 1"/>
    <property type="match status" value="1"/>
</dbReference>
<dbReference type="EMBL" id="NIOJ01000007">
    <property type="protein sequence ID" value="PNU00792.1"/>
    <property type="molecule type" value="Genomic_DNA"/>
</dbReference>
<dbReference type="Gene3D" id="3.10.290.10">
    <property type="entry name" value="RNA-binding S4 domain"/>
    <property type="match status" value="1"/>
</dbReference>
<evidence type="ECO:0000256" key="1">
    <source>
        <dbReference type="PROSITE-ProRule" id="PRU00182"/>
    </source>
</evidence>